<dbReference type="Proteomes" id="UP000295788">
    <property type="component" value="Unassembled WGS sequence"/>
</dbReference>
<dbReference type="AlphaFoldDB" id="A0A4R3KJP4"/>
<proteinExistence type="predicted"/>
<comment type="caution">
    <text evidence="1">The sequence shown here is derived from an EMBL/GenBank/DDBJ whole genome shotgun (WGS) entry which is preliminary data.</text>
</comment>
<protein>
    <submittedName>
        <fullName evidence="1">YqzE-like protein</fullName>
    </submittedName>
</protein>
<gene>
    <name evidence="1" type="ORF">EDD72_10229</name>
</gene>
<name>A0A4R3KJP4_9BACI</name>
<reference evidence="1 2" key="1">
    <citation type="submission" date="2019-03" db="EMBL/GenBank/DDBJ databases">
        <title>Genomic Encyclopedia of Type Strains, Phase IV (KMG-IV): sequencing the most valuable type-strain genomes for metagenomic binning, comparative biology and taxonomic classification.</title>
        <authorList>
            <person name="Goeker M."/>
        </authorList>
    </citation>
    <scope>NUCLEOTIDE SEQUENCE [LARGE SCALE GENOMIC DNA]</scope>
    <source>
        <strain evidence="1 2">DSM 23802</strain>
    </source>
</reference>
<dbReference type="EMBL" id="SMAB01000002">
    <property type="protein sequence ID" value="TCS83991.1"/>
    <property type="molecule type" value="Genomic_DNA"/>
</dbReference>
<dbReference type="Pfam" id="PF14038">
    <property type="entry name" value="YqzE"/>
    <property type="match status" value="1"/>
</dbReference>
<keyword evidence="2" id="KW-1185">Reference proteome</keyword>
<dbReference type="InterPro" id="IPR025622">
    <property type="entry name" value="YqzE"/>
</dbReference>
<evidence type="ECO:0000313" key="1">
    <source>
        <dbReference type="EMBL" id="TCS83991.1"/>
    </source>
</evidence>
<sequence>MKSNDFVKYLTVQLMERMDQPQKIRSAEKKHKESFSHHWFGLIPLSLKMWAKRFQKNV</sequence>
<evidence type="ECO:0000313" key="2">
    <source>
        <dbReference type="Proteomes" id="UP000295788"/>
    </source>
</evidence>
<accession>A0A4R3KJP4</accession>
<organism evidence="1 2">
    <name type="scientific">Tepidibacillus fermentans</name>
    <dbReference type="NCBI Taxonomy" id="1281767"/>
    <lineage>
        <taxon>Bacteria</taxon>
        <taxon>Bacillati</taxon>
        <taxon>Bacillota</taxon>
        <taxon>Bacilli</taxon>
        <taxon>Bacillales</taxon>
        <taxon>Bacillaceae</taxon>
        <taxon>Tepidibacillus</taxon>
    </lineage>
</organism>
<dbReference type="RefSeq" id="WP_132766855.1">
    <property type="nucleotide sequence ID" value="NZ_SMAB01000002.1"/>
</dbReference>
<dbReference type="OrthoDB" id="2691835at2"/>